<dbReference type="InterPro" id="IPR016024">
    <property type="entry name" value="ARM-type_fold"/>
</dbReference>
<sequence length="385" mass="40760">MTSKLNPNAGAWVPSFVSSVDASPPSATAQSPAKPKKATTPSHAAKASPPRALPAPIATAPAVASATAAAPGRISIGSKVKGRLHYTIAELLQFRTLCTALPPDLELGPILSGGAPKPTKASKKEKGAARAPMLHYDPSALSFFKDGAAGATKQPVKPTDNPEKETKDALSAIEAILASPAHDAWLGHIQSVAVTCTPTLQAVVGLLFDRAIAAPSVSEPYAALCASLSESLPEFKDGARTVNFRRVLLTKCYEALVEEPSSPHAWRRQCMLGNVVFVGELFRRQLLTENVMHVCVAMMLDGDDSDQSTDVVPEAKVLDAACRLLLLVGDLLDGSSPASRRTMDEYFDALQRLACLSTLPSDLRPLLQETLDARSGGWVRKRVDG</sequence>
<evidence type="ECO:0000256" key="2">
    <source>
        <dbReference type="ARBA" id="ARBA00022540"/>
    </source>
</evidence>
<dbReference type="OMA" id="ENVMHVC"/>
<keyword evidence="3" id="KW-0648">Protein biosynthesis</keyword>
<dbReference type="GO" id="GO:0003729">
    <property type="term" value="F:mRNA binding"/>
    <property type="evidence" value="ECO:0007669"/>
    <property type="project" value="TreeGrafter"/>
</dbReference>
<dbReference type="OrthoDB" id="514777at2759"/>
<dbReference type="eggNOG" id="KOG0401">
    <property type="taxonomic scope" value="Eukaryota"/>
</dbReference>
<keyword evidence="7" id="KW-1185">Reference proteome</keyword>
<dbReference type="PANTHER" id="PTHR23253:SF9">
    <property type="entry name" value="EUKARYOTIC TRANSLATION INITIATION FACTOR 4 GAMMA 2"/>
    <property type="match status" value="1"/>
</dbReference>
<dbReference type="GO" id="GO:0016281">
    <property type="term" value="C:eukaryotic translation initiation factor 4F complex"/>
    <property type="evidence" value="ECO:0007669"/>
    <property type="project" value="TreeGrafter"/>
</dbReference>
<comment type="similarity">
    <text evidence="1">Belongs to the eukaryotic initiation factor 4G family.</text>
</comment>
<evidence type="ECO:0000313" key="7">
    <source>
        <dbReference type="Proteomes" id="UP000030762"/>
    </source>
</evidence>
<evidence type="ECO:0000256" key="3">
    <source>
        <dbReference type="ARBA" id="ARBA00022917"/>
    </source>
</evidence>
<dbReference type="Gene3D" id="1.25.40.180">
    <property type="match status" value="1"/>
</dbReference>
<accession>T0RGU8</accession>
<dbReference type="EMBL" id="JH767168">
    <property type="protein sequence ID" value="EQC31513.1"/>
    <property type="molecule type" value="Genomic_DNA"/>
</dbReference>
<dbReference type="AlphaFoldDB" id="T0RGU8"/>
<dbReference type="VEuPathDB" id="FungiDB:SDRG_10687"/>
<dbReference type="Proteomes" id="UP000030762">
    <property type="component" value="Unassembled WGS sequence"/>
</dbReference>
<evidence type="ECO:0000256" key="4">
    <source>
        <dbReference type="SAM" id="MobiDB-lite"/>
    </source>
</evidence>
<evidence type="ECO:0000259" key="5">
    <source>
        <dbReference type="SMART" id="SM00543"/>
    </source>
</evidence>
<dbReference type="SUPFAM" id="SSF48371">
    <property type="entry name" value="ARM repeat"/>
    <property type="match status" value="1"/>
</dbReference>
<dbReference type="SMART" id="SM00543">
    <property type="entry name" value="MIF4G"/>
    <property type="match status" value="1"/>
</dbReference>
<dbReference type="Pfam" id="PF02854">
    <property type="entry name" value="MIF4G"/>
    <property type="match status" value="1"/>
</dbReference>
<feature type="domain" description="MIF4G" evidence="5">
    <location>
        <begin position="170"/>
        <end position="377"/>
    </location>
</feature>
<evidence type="ECO:0000313" key="6">
    <source>
        <dbReference type="EMBL" id="EQC31513.1"/>
    </source>
</evidence>
<dbReference type="InterPro" id="IPR003890">
    <property type="entry name" value="MIF4G-like_typ-3"/>
</dbReference>
<dbReference type="RefSeq" id="XP_008614912.1">
    <property type="nucleotide sequence ID" value="XM_008616690.1"/>
</dbReference>
<evidence type="ECO:0000256" key="1">
    <source>
        <dbReference type="ARBA" id="ARBA00005775"/>
    </source>
</evidence>
<dbReference type="STRING" id="1156394.T0RGU8"/>
<protein>
    <recommendedName>
        <fullName evidence="5">MIF4G domain-containing protein</fullName>
    </recommendedName>
</protein>
<name>T0RGU8_SAPDV</name>
<feature type="region of interest" description="Disordered" evidence="4">
    <location>
        <begin position="20"/>
        <end position="53"/>
    </location>
</feature>
<keyword evidence="2" id="KW-0396">Initiation factor</keyword>
<organism evidence="6 7">
    <name type="scientific">Saprolegnia diclina (strain VS20)</name>
    <dbReference type="NCBI Taxonomy" id="1156394"/>
    <lineage>
        <taxon>Eukaryota</taxon>
        <taxon>Sar</taxon>
        <taxon>Stramenopiles</taxon>
        <taxon>Oomycota</taxon>
        <taxon>Saprolegniomycetes</taxon>
        <taxon>Saprolegniales</taxon>
        <taxon>Saprolegniaceae</taxon>
        <taxon>Saprolegnia</taxon>
    </lineage>
</organism>
<reference evidence="6 7" key="1">
    <citation type="submission" date="2012-04" db="EMBL/GenBank/DDBJ databases">
        <title>The Genome Sequence of Saprolegnia declina VS20.</title>
        <authorList>
            <consortium name="The Broad Institute Genome Sequencing Platform"/>
            <person name="Russ C."/>
            <person name="Nusbaum C."/>
            <person name="Tyler B."/>
            <person name="van West P."/>
            <person name="Dieguez-Uribeondo J."/>
            <person name="de Bruijn I."/>
            <person name="Tripathy S."/>
            <person name="Jiang R."/>
            <person name="Young S.K."/>
            <person name="Zeng Q."/>
            <person name="Gargeya S."/>
            <person name="Fitzgerald M."/>
            <person name="Haas B."/>
            <person name="Abouelleil A."/>
            <person name="Alvarado L."/>
            <person name="Arachchi H.M."/>
            <person name="Berlin A."/>
            <person name="Chapman S.B."/>
            <person name="Goldberg J."/>
            <person name="Griggs A."/>
            <person name="Gujja S."/>
            <person name="Hansen M."/>
            <person name="Howarth C."/>
            <person name="Imamovic A."/>
            <person name="Larimer J."/>
            <person name="McCowen C."/>
            <person name="Montmayeur A."/>
            <person name="Murphy C."/>
            <person name="Neiman D."/>
            <person name="Pearson M."/>
            <person name="Priest M."/>
            <person name="Roberts A."/>
            <person name="Saif S."/>
            <person name="Shea T."/>
            <person name="Sisk P."/>
            <person name="Sykes S."/>
            <person name="Wortman J."/>
            <person name="Nusbaum C."/>
            <person name="Birren B."/>
        </authorList>
    </citation>
    <scope>NUCLEOTIDE SEQUENCE [LARGE SCALE GENOMIC DNA]</scope>
    <source>
        <strain evidence="6 7">VS20</strain>
    </source>
</reference>
<proteinExistence type="inferred from homology"/>
<gene>
    <name evidence="6" type="ORF">SDRG_10687</name>
</gene>
<feature type="compositionally biased region" description="Low complexity" evidence="4">
    <location>
        <begin position="22"/>
        <end position="53"/>
    </location>
</feature>
<dbReference type="GO" id="GO:0003743">
    <property type="term" value="F:translation initiation factor activity"/>
    <property type="evidence" value="ECO:0007669"/>
    <property type="project" value="UniProtKB-KW"/>
</dbReference>
<dbReference type="PANTHER" id="PTHR23253">
    <property type="entry name" value="EUKARYOTIC TRANSLATION INITIATION FACTOR 4 GAMMA"/>
    <property type="match status" value="1"/>
</dbReference>
<dbReference type="GeneID" id="19951414"/>
<dbReference type="InParanoid" id="T0RGU8"/>